<evidence type="ECO:0000256" key="5">
    <source>
        <dbReference type="ARBA" id="ARBA00022833"/>
    </source>
</evidence>
<evidence type="ECO:0000256" key="4">
    <source>
        <dbReference type="ARBA" id="ARBA00022771"/>
    </source>
</evidence>
<feature type="region of interest" description="Disordered" evidence="8">
    <location>
        <begin position="312"/>
        <end position="379"/>
    </location>
</feature>
<comment type="subcellular location">
    <subcellularLocation>
        <location evidence="1">Nucleus</location>
    </subcellularLocation>
</comment>
<feature type="compositionally biased region" description="Low complexity" evidence="8">
    <location>
        <begin position="497"/>
        <end position="510"/>
    </location>
</feature>
<organism evidence="10 11">
    <name type="scientific">Cryptococcus depauperatus CBS 7841</name>
    <dbReference type="NCBI Taxonomy" id="1295531"/>
    <lineage>
        <taxon>Eukaryota</taxon>
        <taxon>Fungi</taxon>
        <taxon>Dikarya</taxon>
        <taxon>Basidiomycota</taxon>
        <taxon>Agaricomycotina</taxon>
        <taxon>Tremellomycetes</taxon>
        <taxon>Tremellales</taxon>
        <taxon>Cryptococcaceae</taxon>
        <taxon>Cryptococcus</taxon>
    </lineage>
</organism>
<dbReference type="Gene3D" id="3.30.160.60">
    <property type="entry name" value="Classic Zinc Finger"/>
    <property type="match status" value="2"/>
</dbReference>
<feature type="compositionally biased region" description="Polar residues" evidence="8">
    <location>
        <begin position="585"/>
        <end position="601"/>
    </location>
</feature>
<dbReference type="AlphaFoldDB" id="A0AAJ8JTI5"/>
<evidence type="ECO:0000256" key="1">
    <source>
        <dbReference type="ARBA" id="ARBA00004123"/>
    </source>
</evidence>
<sequence>MNDTQSRTPQEGYDVWLVGGAGEHPSHIAQPSYQPLPSLSPSPSASPFAFAPPPLWSTSPSVASRPSLVTHHSEPLPLSQSLSYTNMKPQDNGHDQGYQYIASVPVSYRSYSGENDRHSPSQTSTLRPVQVTAHVESVPSQSSPLEGSIRYQQRQFVGEQYDASLTGGPSRTAVYQPSYYVPSHSEPTFADMPRSLSYSASYAQPYAYLPSSTFQNIDTIPTELVRHNTLGAAASLYSFGKQPIQDRPFKCDRCTQSFNRNHDLKRHKRIHLSVKPFGCEKCGKTFSRKDALRRHWLVKGCKGAEGATAPIVAGSDSKESVSSTSESSKPPALSPPTPSTLSPTEASSVGKSPTKSSSRSVAPPPLTTLPSRHSADQSQIIMTPSDISSTSISASSMGETGTVLGMNDGSIGMVDTLVSSVSTGSVGSMGEGFAHGEYKSLQLDKANGMIYQSKTSPYPRTATSLPLSGGIYQHSNHRPTLSLASPDQSVLPSPTDSSYQSQTFSPSSLSADEKPNFAMPSAHFAQAFTVLPQNAVSQPLKAVKMEETWSSTNDTALETWQRWHRPPFPYPASPGFAYMFDSPTRPASNNASNQFHQPPPQ</sequence>
<dbReference type="KEGG" id="cdep:91087546"/>
<dbReference type="InterPro" id="IPR013087">
    <property type="entry name" value="Znf_C2H2_type"/>
</dbReference>
<feature type="region of interest" description="Disordered" evidence="8">
    <location>
        <begin position="476"/>
        <end position="512"/>
    </location>
</feature>
<dbReference type="GO" id="GO:0005634">
    <property type="term" value="C:nucleus"/>
    <property type="evidence" value="ECO:0007669"/>
    <property type="project" value="UniProtKB-SubCell"/>
</dbReference>
<keyword evidence="2" id="KW-0479">Metal-binding</keyword>
<dbReference type="SMART" id="SM00355">
    <property type="entry name" value="ZnF_C2H2"/>
    <property type="match status" value="2"/>
</dbReference>
<evidence type="ECO:0000256" key="2">
    <source>
        <dbReference type="ARBA" id="ARBA00022723"/>
    </source>
</evidence>
<evidence type="ECO:0000256" key="3">
    <source>
        <dbReference type="ARBA" id="ARBA00022737"/>
    </source>
</evidence>
<feature type="compositionally biased region" description="Low complexity" evidence="8">
    <location>
        <begin position="339"/>
        <end position="361"/>
    </location>
</feature>
<dbReference type="EMBL" id="CP143787">
    <property type="protein sequence ID" value="WVN88134.1"/>
    <property type="molecule type" value="Genomic_DNA"/>
</dbReference>
<dbReference type="Pfam" id="PF00096">
    <property type="entry name" value="zf-C2H2"/>
    <property type="match status" value="2"/>
</dbReference>
<feature type="compositionally biased region" description="Low complexity" evidence="8">
    <location>
        <begin position="35"/>
        <end position="49"/>
    </location>
</feature>
<dbReference type="GO" id="GO:0008270">
    <property type="term" value="F:zinc ion binding"/>
    <property type="evidence" value="ECO:0007669"/>
    <property type="project" value="UniProtKB-KW"/>
</dbReference>
<reference evidence="10" key="1">
    <citation type="submission" date="2016-06" db="EMBL/GenBank/DDBJ databases">
        <authorList>
            <person name="Cuomo C."/>
            <person name="Litvintseva A."/>
            <person name="Heitman J."/>
            <person name="Chen Y."/>
            <person name="Sun S."/>
            <person name="Springer D."/>
            <person name="Dromer F."/>
            <person name="Young S."/>
            <person name="Zeng Q."/>
            <person name="Chapman S."/>
            <person name="Gujja S."/>
            <person name="Saif S."/>
            <person name="Birren B."/>
        </authorList>
    </citation>
    <scope>NUCLEOTIDE SEQUENCE</scope>
    <source>
        <strain evidence="10">CBS 7841</strain>
    </source>
</reference>
<evidence type="ECO:0000256" key="8">
    <source>
        <dbReference type="SAM" id="MobiDB-lite"/>
    </source>
</evidence>
<keyword evidence="3" id="KW-0677">Repeat</keyword>
<dbReference type="PANTHER" id="PTHR16515:SF49">
    <property type="entry name" value="GASTRULA ZINC FINGER PROTEIN XLCGF49.1-LIKE-RELATED"/>
    <property type="match status" value="1"/>
</dbReference>
<dbReference type="InterPro" id="IPR050331">
    <property type="entry name" value="Zinc_finger"/>
</dbReference>
<dbReference type="RefSeq" id="XP_066068834.1">
    <property type="nucleotide sequence ID" value="XM_066212737.1"/>
</dbReference>
<dbReference type="SUPFAM" id="SSF57667">
    <property type="entry name" value="beta-beta-alpha zinc fingers"/>
    <property type="match status" value="1"/>
</dbReference>
<dbReference type="Proteomes" id="UP000094043">
    <property type="component" value="Chromosome 4"/>
</dbReference>
<dbReference type="GeneID" id="91087546"/>
<proteinExistence type="predicted"/>
<dbReference type="FunFam" id="3.30.160.60:FF:000065">
    <property type="entry name" value="B-cell CLL/lymphoma 6, member B"/>
    <property type="match status" value="1"/>
</dbReference>
<protein>
    <recommendedName>
        <fullName evidence="9">C2H2-type domain-containing protein</fullName>
    </recommendedName>
</protein>
<feature type="domain" description="C2H2-type" evidence="9">
    <location>
        <begin position="277"/>
        <end position="295"/>
    </location>
</feature>
<feature type="region of interest" description="Disordered" evidence="8">
    <location>
        <begin position="579"/>
        <end position="601"/>
    </location>
</feature>
<dbReference type="PROSITE" id="PS00028">
    <property type="entry name" value="ZINC_FINGER_C2H2_1"/>
    <property type="match status" value="1"/>
</dbReference>
<evidence type="ECO:0000256" key="6">
    <source>
        <dbReference type="ARBA" id="ARBA00023242"/>
    </source>
</evidence>
<reference evidence="10" key="3">
    <citation type="submission" date="2024-01" db="EMBL/GenBank/DDBJ databases">
        <authorList>
            <person name="Coelho M.A."/>
            <person name="David-Palma M."/>
            <person name="Shea T."/>
            <person name="Sun S."/>
            <person name="Cuomo C.A."/>
            <person name="Heitman J."/>
        </authorList>
    </citation>
    <scope>NUCLEOTIDE SEQUENCE</scope>
    <source>
        <strain evidence="10">CBS 7841</strain>
    </source>
</reference>
<evidence type="ECO:0000259" key="9">
    <source>
        <dbReference type="PROSITE" id="PS50157"/>
    </source>
</evidence>
<keyword evidence="5" id="KW-0862">Zinc</keyword>
<keyword evidence="6" id="KW-0539">Nucleus</keyword>
<gene>
    <name evidence="10" type="ORF">L203_103335</name>
</gene>
<feature type="domain" description="C2H2-type" evidence="9">
    <location>
        <begin position="249"/>
        <end position="276"/>
    </location>
</feature>
<dbReference type="GO" id="GO:0010468">
    <property type="term" value="P:regulation of gene expression"/>
    <property type="evidence" value="ECO:0007669"/>
    <property type="project" value="TreeGrafter"/>
</dbReference>
<feature type="compositionally biased region" description="Low complexity" evidence="8">
    <location>
        <begin position="320"/>
        <end position="331"/>
    </location>
</feature>
<dbReference type="InterPro" id="IPR036236">
    <property type="entry name" value="Znf_C2H2_sf"/>
</dbReference>
<keyword evidence="11" id="KW-1185">Reference proteome</keyword>
<dbReference type="PROSITE" id="PS50157">
    <property type="entry name" value="ZINC_FINGER_C2H2_2"/>
    <property type="match status" value="2"/>
</dbReference>
<name>A0AAJ8JTI5_9TREE</name>
<evidence type="ECO:0000313" key="10">
    <source>
        <dbReference type="EMBL" id="WVN88134.1"/>
    </source>
</evidence>
<keyword evidence="4 7" id="KW-0863">Zinc-finger</keyword>
<dbReference type="PANTHER" id="PTHR16515">
    <property type="entry name" value="PR DOMAIN ZINC FINGER PROTEIN"/>
    <property type="match status" value="1"/>
</dbReference>
<feature type="compositionally biased region" description="Polar residues" evidence="8">
    <location>
        <begin position="368"/>
        <end position="379"/>
    </location>
</feature>
<accession>A0AAJ8JTI5</accession>
<evidence type="ECO:0000256" key="7">
    <source>
        <dbReference type="PROSITE-ProRule" id="PRU00042"/>
    </source>
</evidence>
<feature type="compositionally biased region" description="Polar residues" evidence="8">
    <location>
        <begin position="478"/>
        <end position="496"/>
    </location>
</feature>
<reference evidence="10" key="2">
    <citation type="journal article" date="2022" name="Elife">
        <title>Obligate sexual reproduction of a homothallic fungus closely related to the Cryptococcus pathogenic species complex.</title>
        <authorList>
            <person name="Passer A.R."/>
            <person name="Clancey S.A."/>
            <person name="Shea T."/>
            <person name="David-Palma M."/>
            <person name="Averette A.F."/>
            <person name="Boekhout T."/>
            <person name="Porcel B.M."/>
            <person name="Nowrousian M."/>
            <person name="Cuomo C.A."/>
            <person name="Sun S."/>
            <person name="Heitman J."/>
            <person name="Coelho M.A."/>
        </authorList>
    </citation>
    <scope>NUCLEOTIDE SEQUENCE</scope>
    <source>
        <strain evidence="10">CBS 7841</strain>
    </source>
</reference>
<evidence type="ECO:0000313" key="11">
    <source>
        <dbReference type="Proteomes" id="UP000094043"/>
    </source>
</evidence>
<dbReference type="FunFam" id="3.30.160.60:FF:000446">
    <property type="entry name" value="Zinc finger protein"/>
    <property type="match status" value="1"/>
</dbReference>
<feature type="region of interest" description="Disordered" evidence="8">
    <location>
        <begin position="1"/>
        <end position="74"/>
    </location>
</feature>